<feature type="domain" description="DUF243" evidence="2">
    <location>
        <begin position="87"/>
        <end position="186"/>
    </location>
</feature>
<reference evidence="3" key="2">
    <citation type="submission" date="2015-06" db="UniProtKB">
        <authorList>
            <consortium name="EnsemblMetazoa"/>
        </authorList>
    </citation>
    <scope>IDENTIFICATION</scope>
</reference>
<dbReference type="GO" id="GO:0008010">
    <property type="term" value="F:structural constituent of chitin-based larval cuticle"/>
    <property type="evidence" value="ECO:0007669"/>
    <property type="project" value="TreeGrafter"/>
</dbReference>
<dbReference type="EMBL" id="CAQQ02108837">
    <property type="status" value="NOT_ANNOTATED_CDS"/>
    <property type="molecule type" value="Genomic_DNA"/>
</dbReference>
<name>T1GL41_MEGSC</name>
<dbReference type="Pfam" id="PF03103">
    <property type="entry name" value="DUF243"/>
    <property type="match status" value="1"/>
</dbReference>
<dbReference type="InterPro" id="IPR004145">
    <property type="entry name" value="DUF243"/>
</dbReference>
<keyword evidence="4" id="KW-1185">Reference proteome</keyword>
<dbReference type="SMART" id="SM00690">
    <property type="entry name" value="DM5"/>
    <property type="match status" value="1"/>
</dbReference>
<organism evidence="3 4">
    <name type="scientific">Megaselia scalaris</name>
    <name type="common">Humpbacked fly</name>
    <name type="synonym">Phora scalaris</name>
    <dbReference type="NCBI Taxonomy" id="36166"/>
    <lineage>
        <taxon>Eukaryota</taxon>
        <taxon>Metazoa</taxon>
        <taxon>Ecdysozoa</taxon>
        <taxon>Arthropoda</taxon>
        <taxon>Hexapoda</taxon>
        <taxon>Insecta</taxon>
        <taxon>Pterygota</taxon>
        <taxon>Neoptera</taxon>
        <taxon>Endopterygota</taxon>
        <taxon>Diptera</taxon>
        <taxon>Brachycera</taxon>
        <taxon>Muscomorpha</taxon>
        <taxon>Platypezoidea</taxon>
        <taxon>Phoridae</taxon>
        <taxon>Megaseliini</taxon>
        <taxon>Megaselia</taxon>
    </lineage>
</organism>
<dbReference type="OMA" id="RHAQHEI"/>
<feature type="chain" id="PRO_5004588376" description="DUF243 domain-containing protein" evidence="1">
    <location>
        <begin position="17"/>
        <end position="245"/>
    </location>
</feature>
<dbReference type="GO" id="GO:0062129">
    <property type="term" value="C:chitin-based extracellular matrix"/>
    <property type="evidence" value="ECO:0007669"/>
    <property type="project" value="TreeGrafter"/>
</dbReference>
<dbReference type="HOGENOM" id="CLU_051251_1_0_1"/>
<dbReference type="EnsemblMetazoa" id="MESCA004229-RA">
    <property type="protein sequence ID" value="MESCA004229-PA"/>
    <property type="gene ID" value="MESCA004229"/>
</dbReference>
<keyword evidence="1" id="KW-0732">Signal</keyword>
<evidence type="ECO:0000256" key="1">
    <source>
        <dbReference type="SAM" id="SignalP"/>
    </source>
</evidence>
<proteinExistence type="predicted"/>
<evidence type="ECO:0000313" key="3">
    <source>
        <dbReference type="EnsemblMetazoa" id="MESCA004229-PA"/>
    </source>
</evidence>
<dbReference type="PANTHER" id="PTHR31927:SF2">
    <property type="entry name" value="FI07246P-RELATED"/>
    <property type="match status" value="1"/>
</dbReference>
<evidence type="ECO:0000313" key="4">
    <source>
        <dbReference type="Proteomes" id="UP000015102"/>
    </source>
</evidence>
<dbReference type="Proteomes" id="UP000015102">
    <property type="component" value="Unassembled WGS sequence"/>
</dbReference>
<sequence length="245" mass="26635">MNFFVCVLALLAVASAKPQYDYNPGPISAPQVPFAAASGQYQVSSPDAISAPQYSAPQASGSHFSGSQLSAPHFGGAREVIQSHEAPLVTKQFFLHSAPEERSVFQKTKHIVLGRPQKNYRVVFIKNPSNNNANVHLSAEFAPQEEKTVIYVLSQKDSALDIDNIATPAPTQPSKPEVFFIKYKTPEEARHAQHEIQRQYDVLGGQTQFSDEGTAPVSSVVGSFSTPVGQAVSNLVNEYLPPRRA</sequence>
<reference evidence="4" key="1">
    <citation type="submission" date="2013-02" db="EMBL/GenBank/DDBJ databases">
        <authorList>
            <person name="Hughes D."/>
        </authorList>
    </citation>
    <scope>NUCLEOTIDE SEQUENCE</scope>
    <source>
        <strain>Durham</strain>
        <strain evidence="4">NC isolate 2 -- Noor lab</strain>
    </source>
</reference>
<protein>
    <recommendedName>
        <fullName evidence="2">DUF243 domain-containing protein</fullName>
    </recommendedName>
</protein>
<feature type="signal peptide" evidence="1">
    <location>
        <begin position="1"/>
        <end position="16"/>
    </location>
</feature>
<dbReference type="AlphaFoldDB" id="T1GL41"/>
<accession>T1GL41</accession>
<dbReference type="PANTHER" id="PTHR31927">
    <property type="entry name" value="FI07246P-RELATED-RELATED"/>
    <property type="match status" value="1"/>
</dbReference>
<dbReference type="GO" id="GO:0040003">
    <property type="term" value="P:chitin-based cuticle development"/>
    <property type="evidence" value="ECO:0007669"/>
    <property type="project" value="TreeGrafter"/>
</dbReference>
<evidence type="ECO:0000259" key="2">
    <source>
        <dbReference type="SMART" id="SM00690"/>
    </source>
</evidence>